<dbReference type="InterPro" id="IPR036390">
    <property type="entry name" value="WH_DNA-bd_sf"/>
</dbReference>
<dbReference type="SUPFAM" id="SSF46785">
    <property type="entry name" value="Winged helix' DNA-binding domain"/>
    <property type="match status" value="1"/>
</dbReference>
<dbReference type="EMBL" id="JACJIA010000011">
    <property type="protein sequence ID" value="MBA8955213.1"/>
    <property type="molecule type" value="Genomic_DNA"/>
</dbReference>
<evidence type="ECO:0000313" key="6">
    <source>
        <dbReference type="Proteomes" id="UP000572680"/>
    </source>
</evidence>
<dbReference type="Proteomes" id="UP000572680">
    <property type="component" value="Unassembled WGS sequence"/>
</dbReference>
<dbReference type="RefSeq" id="WP_182847231.1">
    <property type="nucleotide sequence ID" value="NZ_BAAALP010000076.1"/>
</dbReference>
<dbReference type="InterPro" id="IPR036388">
    <property type="entry name" value="WH-like_DNA-bd_sf"/>
</dbReference>
<evidence type="ECO:0000256" key="3">
    <source>
        <dbReference type="ARBA" id="ARBA00023163"/>
    </source>
</evidence>
<dbReference type="PROSITE" id="PS51118">
    <property type="entry name" value="HTH_HXLR"/>
    <property type="match status" value="1"/>
</dbReference>
<name>A0A7W3QQF2_ACTNM</name>
<dbReference type="PANTHER" id="PTHR33204">
    <property type="entry name" value="TRANSCRIPTIONAL REGULATOR, MARR FAMILY"/>
    <property type="match status" value="1"/>
</dbReference>
<evidence type="ECO:0000256" key="1">
    <source>
        <dbReference type="ARBA" id="ARBA00023015"/>
    </source>
</evidence>
<gene>
    <name evidence="5" type="ORF">HNR61_006887</name>
</gene>
<evidence type="ECO:0000256" key="2">
    <source>
        <dbReference type="ARBA" id="ARBA00023125"/>
    </source>
</evidence>
<reference evidence="5 6" key="1">
    <citation type="submission" date="2020-08" db="EMBL/GenBank/DDBJ databases">
        <title>Genomic Encyclopedia of Type Strains, Phase IV (KMG-IV): sequencing the most valuable type-strain genomes for metagenomic binning, comparative biology and taxonomic classification.</title>
        <authorList>
            <person name="Goeker M."/>
        </authorList>
    </citation>
    <scope>NUCLEOTIDE SEQUENCE [LARGE SCALE GENOMIC DNA]</scope>
    <source>
        <strain evidence="5 6">DSM 44197</strain>
    </source>
</reference>
<evidence type="ECO:0000259" key="4">
    <source>
        <dbReference type="PROSITE" id="PS51118"/>
    </source>
</evidence>
<dbReference type="Pfam" id="PF01638">
    <property type="entry name" value="HxlR"/>
    <property type="match status" value="1"/>
</dbReference>
<keyword evidence="6" id="KW-1185">Reference proteome</keyword>
<dbReference type="GO" id="GO:0003677">
    <property type="term" value="F:DNA binding"/>
    <property type="evidence" value="ECO:0007669"/>
    <property type="project" value="UniProtKB-KW"/>
</dbReference>
<sequence length="131" mass="14756">MSQRNTAVTDQVTDCPIREVLALIGDKWSAQVLVELGDGPRRFTQLERAIEGVSRRMLTLSLRNLERNGLVTRTVHPDSPPRVEYATTALVEEIREPLEALSAWARRAAPAITEARHAYDTRREEPVTPRA</sequence>
<keyword evidence="2 5" id="KW-0238">DNA-binding</keyword>
<dbReference type="PANTHER" id="PTHR33204:SF39">
    <property type="entry name" value="TRANSCRIPTIONAL REGULATORY PROTEIN"/>
    <property type="match status" value="1"/>
</dbReference>
<dbReference type="InterPro" id="IPR002577">
    <property type="entry name" value="HTH_HxlR"/>
</dbReference>
<protein>
    <submittedName>
        <fullName evidence="5">DNA-binding HxlR family transcriptional regulator</fullName>
    </submittedName>
</protein>
<evidence type="ECO:0000313" key="5">
    <source>
        <dbReference type="EMBL" id="MBA8955213.1"/>
    </source>
</evidence>
<dbReference type="Gene3D" id="1.10.10.10">
    <property type="entry name" value="Winged helix-like DNA-binding domain superfamily/Winged helix DNA-binding domain"/>
    <property type="match status" value="1"/>
</dbReference>
<keyword evidence="1" id="KW-0805">Transcription regulation</keyword>
<keyword evidence="3" id="KW-0804">Transcription</keyword>
<proteinExistence type="predicted"/>
<organism evidence="5 6">
    <name type="scientific">Actinomadura namibiensis</name>
    <dbReference type="NCBI Taxonomy" id="182080"/>
    <lineage>
        <taxon>Bacteria</taxon>
        <taxon>Bacillati</taxon>
        <taxon>Actinomycetota</taxon>
        <taxon>Actinomycetes</taxon>
        <taxon>Streptosporangiales</taxon>
        <taxon>Thermomonosporaceae</taxon>
        <taxon>Actinomadura</taxon>
    </lineage>
</organism>
<comment type="caution">
    <text evidence="5">The sequence shown here is derived from an EMBL/GenBank/DDBJ whole genome shotgun (WGS) entry which is preliminary data.</text>
</comment>
<accession>A0A7W3QQF2</accession>
<feature type="domain" description="HTH hxlR-type" evidence="4">
    <location>
        <begin position="15"/>
        <end position="113"/>
    </location>
</feature>
<dbReference type="AlphaFoldDB" id="A0A7W3QQF2"/>